<dbReference type="EMBL" id="JAVRHO010000001">
    <property type="protein sequence ID" value="MDT0645237.1"/>
    <property type="molecule type" value="Genomic_DNA"/>
</dbReference>
<name>A0ABU3CG74_9FLAO</name>
<gene>
    <name evidence="1" type="ORF">RM545_00930</name>
</gene>
<dbReference type="Proteomes" id="UP001245285">
    <property type="component" value="Unassembled WGS sequence"/>
</dbReference>
<accession>A0ABU3CG74</accession>
<keyword evidence="2" id="KW-1185">Reference proteome</keyword>
<evidence type="ECO:0000313" key="1">
    <source>
        <dbReference type="EMBL" id="MDT0645237.1"/>
    </source>
</evidence>
<reference evidence="1 2" key="1">
    <citation type="submission" date="2023-09" db="EMBL/GenBank/DDBJ databases">
        <authorList>
            <person name="Rey-Velasco X."/>
        </authorList>
    </citation>
    <scope>NUCLEOTIDE SEQUENCE [LARGE SCALE GENOMIC DNA]</scope>
    <source>
        <strain evidence="1 2">F260</strain>
    </source>
</reference>
<sequence length="80" mass="9480">MNLEARKIEFIQDFLELQSEQAIARFENLLKKEQKLSGNKEFSPMTVKEFNKRIDESMKDSKEGKFTEVHDLLADIEKWS</sequence>
<proteinExistence type="predicted"/>
<evidence type="ECO:0000313" key="2">
    <source>
        <dbReference type="Proteomes" id="UP001245285"/>
    </source>
</evidence>
<protein>
    <recommendedName>
        <fullName evidence="3">Toxin-antitoxin system, antitoxin component, ribbon-helix-helix domain protein</fullName>
    </recommendedName>
</protein>
<evidence type="ECO:0008006" key="3">
    <source>
        <dbReference type="Google" id="ProtNLM"/>
    </source>
</evidence>
<organism evidence="1 2">
    <name type="scientific">Autumnicola lenta</name>
    <dbReference type="NCBI Taxonomy" id="3075593"/>
    <lineage>
        <taxon>Bacteria</taxon>
        <taxon>Pseudomonadati</taxon>
        <taxon>Bacteroidota</taxon>
        <taxon>Flavobacteriia</taxon>
        <taxon>Flavobacteriales</taxon>
        <taxon>Flavobacteriaceae</taxon>
        <taxon>Autumnicola</taxon>
    </lineage>
</organism>
<comment type="caution">
    <text evidence="1">The sequence shown here is derived from an EMBL/GenBank/DDBJ whole genome shotgun (WGS) entry which is preliminary data.</text>
</comment>
<dbReference type="RefSeq" id="WP_311493384.1">
    <property type="nucleotide sequence ID" value="NZ_JAVRHO010000001.1"/>
</dbReference>